<name>A0A084SX33_9BACT</name>
<dbReference type="AlphaFoldDB" id="A0A084SX33"/>
<feature type="compositionally biased region" description="Basic and acidic residues" evidence="1">
    <location>
        <begin position="76"/>
        <end position="87"/>
    </location>
</feature>
<protein>
    <submittedName>
        <fullName evidence="2">Uncharacterized protein</fullName>
    </submittedName>
</protein>
<feature type="compositionally biased region" description="Basic residues" evidence="1">
    <location>
        <begin position="167"/>
        <end position="176"/>
    </location>
</feature>
<reference evidence="2 3" key="1">
    <citation type="submission" date="2014-07" db="EMBL/GenBank/DDBJ databases">
        <title>Draft Genome Sequence of Gephyronic Acid Producer, Cystobacter violaceus Strain Cb vi76.</title>
        <authorList>
            <person name="Stevens D.C."/>
            <person name="Young J."/>
            <person name="Carmichael R."/>
            <person name="Tan J."/>
            <person name="Taylor R.E."/>
        </authorList>
    </citation>
    <scope>NUCLEOTIDE SEQUENCE [LARGE SCALE GENOMIC DNA]</scope>
    <source>
        <strain evidence="2 3">Cb vi76</strain>
    </source>
</reference>
<accession>A0A084SX33</accession>
<evidence type="ECO:0000313" key="2">
    <source>
        <dbReference type="EMBL" id="KFA93018.1"/>
    </source>
</evidence>
<evidence type="ECO:0000313" key="3">
    <source>
        <dbReference type="Proteomes" id="UP000028547"/>
    </source>
</evidence>
<feature type="compositionally biased region" description="Basic and acidic residues" evidence="1">
    <location>
        <begin position="43"/>
        <end position="54"/>
    </location>
</feature>
<dbReference type="Proteomes" id="UP000028547">
    <property type="component" value="Unassembled WGS sequence"/>
</dbReference>
<feature type="compositionally biased region" description="Basic and acidic residues" evidence="1">
    <location>
        <begin position="97"/>
        <end position="107"/>
    </location>
</feature>
<proteinExistence type="predicted"/>
<comment type="caution">
    <text evidence="2">The sequence shown here is derived from an EMBL/GenBank/DDBJ whole genome shotgun (WGS) entry which is preliminary data.</text>
</comment>
<dbReference type="RefSeq" id="WP_043393711.1">
    <property type="nucleotide sequence ID" value="NZ_JPMI01000075.1"/>
</dbReference>
<sequence>MATMGTRLVERVKDEALRLGTRGVWFVVEGTAAALRSLDRLREWLPREEREAPRRPGRGNSVMAHQQREPALYRPPPERTRPEKKQPSPEVQATAERVLEEARAAKERLKKAQPAPKPLIVSADVEERLPNPAKRRTTRKTARTEGRKTMASATAPKRVTAPEQGFKAKRGQKHKH</sequence>
<feature type="region of interest" description="Disordered" evidence="1">
    <location>
        <begin position="43"/>
        <end position="176"/>
    </location>
</feature>
<dbReference type="EMBL" id="JPMI01000075">
    <property type="protein sequence ID" value="KFA93018.1"/>
    <property type="molecule type" value="Genomic_DNA"/>
</dbReference>
<gene>
    <name evidence="2" type="ORF">Q664_12110</name>
</gene>
<evidence type="ECO:0000256" key="1">
    <source>
        <dbReference type="SAM" id="MobiDB-lite"/>
    </source>
</evidence>
<organism evidence="2 3">
    <name type="scientific">Archangium violaceum Cb vi76</name>
    <dbReference type="NCBI Taxonomy" id="1406225"/>
    <lineage>
        <taxon>Bacteria</taxon>
        <taxon>Pseudomonadati</taxon>
        <taxon>Myxococcota</taxon>
        <taxon>Myxococcia</taxon>
        <taxon>Myxococcales</taxon>
        <taxon>Cystobacterineae</taxon>
        <taxon>Archangiaceae</taxon>
        <taxon>Archangium</taxon>
    </lineage>
</organism>